<dbReference type="PANTHER" id="PTHR37332:SF1">
    <property type="entry name" value="ELMO DOMAIN-CONTAINING PROTEIN"/>
    <property type="match status" value="1"/>
</dbReference>
<sequence length="108" mass="11504">DLTSPIVPTGLDFSHLLTPHLPFEPDFPTTLAALCDTLRDVYTRLADLANANALLAEGPLIAEAFAKADKALRKIFAANSVREFEEASRAGVRTEVAGLGKLILGGLM</sequence>
<dbReference type="Proteomes" id="UP000504637">
    <property type="component" value="Unplaced"/>
</dbReference>
<dbReference type="RefSeq" id="XP_033457123.1">
    <property type="nucleotide sequence ID" value="XM_033600208.1"/>
</dbReference>
<reference evidence="2" key="2">
    <citation type="submission" date="2020-04" db="EMBL/GenBank/DDBJ databases">
        <authorList>
            <consortium name="NCBI Genome Project"/>
        </authorList>
    </citation>
    <scope>NUCLEOTIDE SEQUENCE</scope>
    <source>
        <strain evidence="2">CBS 342.82</strain>
    </source>
</reference>
<protein>
    <submittedName>
        <fullName evidence="2">Uncharacterized protein</fullName>
    </submittedName>
</protein>
<dbReference type="OrthoDB" id="14339at2759"/>
<proteinExistence type="predicted"/>
<dbReference type="AlphaFoldDB" id="A0A6J3LZN2"/>
<evidence type="ECO:0000313" key="1">
    <source>
        <dbReference type="Proteomes" id="UP000504637"/>
    </source>
</evidence>
<dbReference type="PANTHER" id="PTHR37332">
    <property type="entry name" value="EXPRESSED PROTEIN"/>
    <property type="match status" value="1"/>
</dbReference>
<reference evidence="2" key="1">
    <citation type="submission" date="2020-01" db="EMBL/GenBank/DDBJ databases">
        <authorList>
            <consortium name="DOE Joint Genome Institute"/>
            <person name="Haridas S."/>
            <person name="Albert R."/>
            <person name="Binder M."/>
            <person name="Bloem J."/>
            <person name="Labutti K."/>
            <person name="Salamov A."/>
            <person name="Andreopoulos B."/>
            <person name="Baker S.E."/>
            <person name="Barry K."/>
            <person name="Bills G."/>
            <person name="Bluhm B.H."/>
            <person name="Cannon C."/>
            <person name="Castanera R."/>
            <person name="Culley D.E."/>
            <person name="Daum C."/>
            <person name="Ezra D."/>
            <person name="Gonzalez J.B."/>
            <person name="Henrissat B."/>
            <person name="Kuo A."/>
            <person name="Liang C."/>
            <person name="Lipzen A."/>
            <person name="Lutzoni F."/>
            <person name="Magnuson J."/>
            <person name="Mondo S."/>
            <person name="Nolan M."/>
            <person name="Ohm R."/>
            <person name="Pangilinan J."/>
            <person name="Park H.-J."/>
            <person name="Ramirez L."/>
            <person name="Alfaro M."/>
            <person name="Sun H."/>
            <person name="Tritt A."/>
            <person name="Yoshinaga Y."/>
            <person name="Zwiers L.-H."/>
            <person name="Turgeon B.G."/>
            <person name="Goodwin S.B."/>
            <person name="Spatafora J.W."/>
            <person name="Crous P.W."/>
            <person name="Grigoriev I.V."/>
        </authorList>
    </citation>
    <scope>NUCLEOTIDE SEQUENCE</scope>
    <source>
        <strain evidence="2">CBS 342.82</strain>
    </source>
</reference>
<name>A0A6J3LZN2_9PEZI</name>
<evidence type="ECO:0000313" key="2">
    <source>
        <dbReference type="RefSeq" id="XP_033457123.1"/>
    </source>
</evidence>
<accession>A0A6J3LZN2</accession>
<keyword evidence="1" id="KW-1185">Reference proteome</keyword>
<dbReference type="GeneID" id="54358008"/>
<organism evidence="2">
    <name type="scientific">Dissoconium aciculare CBS 342.82</name>
    <dbReference type="NCBI Taxonomy" id="1314786"/>
    <lineage>
        <taxon>Eukaryota</taxon>
        <taxon>Fungi</taxon>
        <taxon>Dikarya</taxon>
        <taxon>Ascomycota</taxon>
        <taxon>Pezizomycotina</taxon>
        <taxon>Dothideomycetes</taxon>
        <taxon>Dothideomycetidae</taxon>
        <taxon>Mycosphaerellales</taxon>
        <taxon>Dissoconiaceae</taxon>
        <taxon>Dissoconium</taxon>
    </lineage>
</organism>
<gene>
    <name evidence="2" type="ORF">K489DRAFT_291986</name>
</gene>
<reference evidence="2" key="3">
    <citation type="submission" date="2025-08" db="UniProtKB">
        <authorList>
            <consortium name="RefSeq"/>
        </authorList>
    </citation>
    <scope>IDENTIFICATION</scope>
    <source>
        <strain evidence="2">CBS 342.82</strain>
    </source>
</reference>
<feature type="non-terminal residue" evidence="2">
    <location>
        <position position="1"/>
    </location>
</feature>